<evidence type="ECO:0000313" key="1">
    <source>
        <dbReference type="EMBL" id="ODN85903.1"/>
    </source>
</evidence>
<evidence type="ECO:0000313" key="2">
    <source>
        <dbReference type="Proteomes" id="UP000094819"/>
    </source>
</evidence>
<protein>
    <submittedName>
        <fullName evidence="1">Uncharacterized protein</fullName>
    </submittedName>
</protein>
<accession>A0A1E3IBA8</accession>
<dbReference type="EMBL" id="AWGH01000034">
    <property type="protein sequence ID" value="ODN85903.1"/>
    <property type="molecule type" value="Genomic_DNA"/>
</dbReference>
<gene>
    <name evidence="1" type="ORF">L198_07472</name>
</gene>
<name>A0A1E3IBA8_9TREE</name>
<reference evidence="1 2" key="1">
    <citation type="submission" date="2016-06" db="EMBL/GenBank/DDBJ databases">
        <title>Evolution of pathogenesis and genome organization in the Tremellales.</title>
        <authorList>
            <person name="Cuomo C."/>
            <person name="Litvintseva A."/>
            <person name="Heitman J."/>
            <person name="Chen Y."/>
            <person name="Sun S."/>
            <person name="Springer D."/>
            <person name="Dromer F."/>
            <person name="Young S."/>
            <person name="Zeng Q."/>
            <person name="Chapman S."/>
            <person name="Gujja S."/>
            <person name="Saif S."/>
            <person name="Birren B."/>
        </authorList>
    </citation>
    <scope>NUCLEOTIDE SEQUENCE [LARGE SCALE GENOMIC DNA]</scope>
    <source>
        <strain evidence="1 2">CBS 7118</strain>
    </source>
</reference>
<dbReference type="GeneID" id="30196683"/>
<proteinExistence type="predicted"/>
<keyword evidence="2" id="KW-1185">Reference proteome</keyword>
<dbReference type="Proteomes" id="UP000094819">
    <property type="component" value="Unassembled WGS sequence"/>
</dbReference>
<dbReference type="AlphaFoldDB" id="A0A1E3IBA8"/>
<dbReference type="RefSeq" id="XP_019028608.1">
    <property type="nucleotide sequence ID" value="XM_019179467.1"/>
</dbReference>
<comment type="caution">
    <text evidence="1">The sequence shown here is derived from an EMBL/GenBank/DDBJ whole genome shotgun (WGS) entry which is preliminary data.</text>
</comment>
<sequence length="112" mass="12715">MGQGSGHLQDRVQWPINTRQSYLWMAKHGVSTRDDVMSLTFFCKKYKALRVAAGTDFAAEWAPKVAAWITKYNQHCRPWLTDPPSFSSSAVYSKASGFAHKNYPLECNLLWG</sequence>
<organism evidence="1 2">
    <name type="scientific">Cryptococcus wingfieldii CBS 7118</name>
    <dbReference type="NCBI Taxonomy" id="1295528"/>
    <lineage>
        <taxon>Eukaryota</taxon>
        <taxon>Fungi</taxon>
        <taxon>Dikarya</taxon>
        <taxon>Basidiomycota</taxon>
        <taxon>Agaricomycotina</taxon>
        <taxon>Tremellomycetes</taxon>
        <taxon>Tremellales</taxon>
        <taxon>Cryptococcaceae</taxon>
        <taxon>Cryptococcus</taxon>
    </lineage>
</organism>